<dbReference type="AlphaFoldDB" id="A0A5S5DQR4"/>
<proteinExistence type="predicted"/>
<dbReference type="Proteomes" id="UP000323136">
    <property type="component" value="Unassembled WGS sequence"/>
</dbReference>
<sequence length="71" mass="8565">MEEAFEYARSIKEVFKRKPKISDFYEEFPLFVDGNKSYKYTSVLPIKSQYGDSFNNYVNEHKLYLMDLKSF</sequence>
<dbReference type="EMBL" id="VNIA01000004">
    <property type="protein sequence ID" value="TYP97346.1"/>
    <property type="molecule type" value="Genomic_DNA"/>
</dbReference>
<evidence type="ECO:0000313" key="2">
    <source>
        <dbReference type="Proteomes" id="UP000323136"/>
    </source>
</evidence>
<comment type="caution">
    <text evidence="1">The sequence shown here is derived from an EMBL/GenBank/DDBJ whole genome shotgun (WGS) entry which is preliminary data.</text>
</comment>
<protein>
    <submittedName>
        <fullName evidence="1">Uncharacterized protein</fullName>
    </submittedName>
</protein>
<organism evidence="1 2">
    <name type="scientific">Tenacibaculum adriaticum</name>
    <dbReference type="NCBI Taxonomy" id="413713"/>
    <lineage>
        <taxon>Bacteria</taxon>
        <taxon>Pseudomonadati</taxon>
        <taxon>Bacteroidota</taxon>
        <taxon>Flavobacteriia</taxon>
        <taxon>Flavobacteriales</taxon>
        <taxon>Flavobacteriaceae</taxon>
        <taxon>Tenacibaculum</taxon>
    </lineage>
</organism>
<keyword evidence="2" id="KW-1185">Reference proteome</keyword>
<gene>
    <name evidence="1" type="ORF">C7447_10430</name>
</gene>
<reference evidence="1 2" key="1">
    <citation type="submission" date="2019-07" db="EMBL/GenBank/DDBJ databases">
        <title>Genomic Encyclopedia of Type Strains, Phase IV (KMG-IV): sequencing the most valuable type-strain genomes for metagenomic binning, comparative biology and taxonomic classification.</title>
        <authorList>
            <person name="Goeker M."/>
        </authorList>
    </citation>
    <scope>NUCLEOTIDE SEQUENCE [LARGE SCALE GENOMIC DNA]</scope>
    <source>
        <strain evidence="1 2">DSM 18961</strain>
    </source>
</reference>
<name>A0A5S5DQR4_9FLAO</name>
<accession>A0A5S5DQR4</accession>
<evidence type="ECO:0000313" key="1">
    <source>
        <dbReference type="EMBL" id="TYP97346.1"/>
    </source>
</evidence>